<evidence type="ECO:0000256" key="1">
    <source>
        <dbReference type="SAM" id="Coils"/>
    </source>
</evidence>
<dbReference type="OrthoDB" id="4489171at2759"/>
<keyword evidence="4" id="KW-1185">Reference proteome</keyword>
<feature type="compositionally biased region" description="Low complexity" evidence="2">
    <location>
        <begin position="96"/>
        <end position="116"/>
    </location>
</feature>
<sequence length="782" mass="85954">MASGVNEGSITSIVDICYGLSRDEAAQLLRISSSNVETAINKWLDSGTEGVRGLLKQSNSGWDNTAFAADRYGQTDGTGGIPTFNIEYAPGVDNYPHSGGPSGAPSRPPSRTSQRSGVSTHAGDAPVQSIESGQESGVIGNTGPVFGPATKEYYDEASWAVVPTTANTEYIPDVPLPYRSRNPDMPAFIRPLPNDNYLPALLTIVHSIPLFRNTLLAPKITQENYWLGDEWWKGSATGPARTVDSTSDRGTSLELDIIYESQRLMAALDKTDRAYVCVNNLLQLDAWKESQAQPDDPADDLLRFLLTWSSACEKQMPDLQLNGFLRSSINAGGQRQSSFLLDANVVHYGTNPDLNLYDVLDQELFSTASGNAHIMDISNVLMLRLTTSKTDASRLDCKIPATFYADRYLEENKEVMNEMFLEIKGCEDELTEIERKVEQLKYHKPRKIAHLEKVETLKLLQSSMRAFKTEDDAMIEDPKDAAVFAQLKSLHESIECKLLTLEEHEKKIRETLKDISSRFQAPIDETANGEVAQDGASEPTFIHPYNLWGVSTSPRVFYVRHRKEESEPPGSEQWWRIEYNTAGEHASMVRTEVSLDQVLEKASSEARSALLVYANDAATSTAAIPLSPPLEDFVTRDNLNFLQELTQNGYDEQGEDDGGKVIGSWMDEGYPDDSWNSVSAKEFHEQADSGVSSTTLTPNTEMDDEGVGMVEMQEVNGGIAAWAGGMSSSASSDTVGEAMDTSDGRSQGAVHLIDVEMSDVQTAQAHDEPSVEHIEVVEKKGG</sequence>
<evidence type="ECO:0000313" key="4">
    <source>
        <dbReference type="Proteomes" id="UP000800094"/>
    </source>
</evidence>
<dbReference type="InterPro" id="IPR055335">
    <property type="entry name" value="Ucp6/RUP1"/>
</dbReference>
<evidence type="ECO:0000256" key="2">
    <source>
        <dbReference type="SAM" id="MobiDB-lite"/>
    </source>
</evidence>
<organism evidence="3 4">
    <name type="scientific">Trematosphaeria pertusa</name>
    <dbReference type="NCBI Taxonomy" id="390896"/>
    <lineage>
        <taxon>Eukaryota</taxon>
        <taxon>Fungi</taxon>
        <taxon>Dikarya</taxon>
        <taxon>Ascomycota</taxon>
        <taxon>Pezizomycotina</taxon>
        <taxon>Dothideomycetes</taxon>
        <taxon>Pleosporomycetidae</taxon>
        <taxon>Pleosporales</taxon>
        <taxon>Massarineae</taxon>
        <taxon>Trematosphaeriaceae</taxon>
        <taxon>Trematosphaeria</taxon>
    </lineage>
</organism>
<dbReference type="PANTHER" id="PTHR39597">
    <property type="entry name" value="UBA DOMAIN-CONTAINING PROTEIN RUP1"/>
    <property type="match status" value="1"/>
</dbReference>
<accession>A0A6A6IU03</accession>
<feature type="coiled-coil region" evidence="1">
    <location>
        <begin position="416"/>
        <end position="443"/>
    </location>
</feature>
<keyword evidence="1" id="KW-0175">Coiled coil</keyword>
<dbReference type="GeneID" id="54581613"/>
<dbReference type="GO" id="GO:0005634">
    <property type="term" value="C:nucleus"/>
    <property type="evidence" value="ECO:0007669"/>
    <property type="project" value="TreeGrafter"/>
</dbReference>
<dbReference type="GO" id="GO:0016579">
    <property type="term" value="P:protein deubiquitination"/>
    <property type="evidence" value="ECO:0007669"/>
    <property type="project" value="TreeGrafter"/>
</dbReference>
<name>A0A6A6IU03_9PLEO</name>
<proteinExistence type="predicted"/>
<dbReference type="RefSeq" id="XP_033689029.1">
    <property type="nucleotide sequence ID" value="XM_033828283.1"/>
</dbReference>
<dbReference type="PANTHER" id="PTHR39597:SF1">
    <property type="entry name" value="UBA DOMAIN-CONTAINING PROTEIN RUP1"/>
    <property type="match status" value="1"/>
</dbReference>
<feature type="region of interest" description="Disordered" evidence="2">
    <location>
        <begin position="81"/>
        <end position="140"/>
    </location>
</feature>
<dbReference type="GO" id="GO:0005829">
    <property type="term" value="C:cytosol"/>
    <property type="evidence" value="ECO:0007669"/>
    <property type="project" value="TreeGrafter"/>
</dbReference>
<dbReference type="AlphaFoldDB" id="A0A6A6IU03"/>
<dbReference type="Proteomes" id="UP000800094">
    <property type="component" value="Unassembled WGS sequence"/>
</dbReference>
<gene>
    <name evidence="3" type="ORF">BU26DRAFT_516275</name>
</gene>
<evidence type="ECO:0000313" key="3">
    <source>
        <dbReference type="EMBL" id="KAF2254025.1"/>
    </source>
</evidence>
<protein>
    <recommendedName>
        <fullName evidence="5">Ubiquitin interaction motif protein</fullName>
    </recommendedName>
</protein>
<evidence type="ECO:0008006" key="5">
    <source>
        <dbReference type="Google" id="ProtNLM"/>
    </source>
</evidence>
<reference evidence="3" key="1">
    <citation type="journal article" date="2020" name="Stud. Mycol.">
        <title>101 Dothideomycetes genomes: a test case for predicting lifestyles and emergence of pathogens.</title>
        <authorList>
            <person name="Haridas S."/>
            <person name="Albert R."/>
            <person name="Binder M."/>
            <person name="Bloem J."/>
            <person name="Labutti K."/>
            <person name="Salamov A."/>
            <person name="Andreopoulos B."/>
            <person name="Baker S."/>
            <person name="Barry K."/>
            <person name="Bills G."/>
            <person name="Bluhm B."/>
            <person name="Cannon C."/>
            <person name="Castanera R."/>
            <person name="Culley D."/>
            <person name="Daum C."/>
            <person name="Ezra D."/>
            <person name="Gonzalez J."/>
            <person name="Henrissat B."/>
            <person name="Kuo A."/>
            <person name="Liang C."/>
            <person name="Lipzen A."/>
            <person name="Lutzoni F."/>
            <person name="Magnuson J."/>
            <person name="Mondo S."/>
            <person name="Nolan M."/>
            <person name="Ohm R."/>
            <person name="Pangilinan J."/>
            <person name="Park H.-J."/>
            <person name="Ramirez L."/>
            <person name="Alfaro M."/>
            <person name="Sun H."/>
            <person name="Tritt A."/>
            <person name="Yoshinaga Y."/>
            <person name="Zwiers L.-H."/>
            <person name="Turgeon B."/>
            <person name="Goodwin S."/>
            <person name="Spatafora J."/>
            <person name="Crous P."/>
            <person name="Grigoriev I."/>
        </authorList>
    </citation>
    <scope>NUCLEOTIDE SEQUENCE</scope>
    <source>
        <strain evidence="3">CBS 122368</strain>
    </source>
</reference>
<feature type="region of interest" description="Disordered" evidence="2">
    <location>
        <begin position="727"/>
        <end position="746"/>
    </location>
</feature>
<dbReference type="EMBL" id="ML987191">
    <property type="protein sequence ID" value="KAF2254025.1"/>
    <property type="molecule type" value="Genomic_DNA"/>
</dbReference>